<dbReference type="RefSeq" id="WP_021167749.1">
    <property type="nucleotide sequence ID" value="NZ_CTRP01000008.1"/>
</dbReference>
<reference evidence="3" key="1">
    <citation type="submission" date="2015-03" db="EMBL/GenBank/DDBJ databases">
        <authorList>
            <person name="Nijsse Bart"/>
        </authorList>
    </citation>
    <scope>NUCLEOTIDE SEQUENCE [LARGE SCALE GENOMIC DNA]</scope>
</reference>
<dbReference type="AlphaFoldDB" id="A0A0U1KXG2"/>
<feature type="chain" id="PRO_5006710628" evidence="1">
    <location>
        <begin position="24"/>
        <end position="194"/>
    </location>
</feature>
<evidence type="ECO:0000313" key="3">
    <source>
        <dbReference type="Proteomes" id="UP000049855"/>
    </source>
</evidence>
<sequence>MKKWRILCITLLGVFCFCNSVLASSFPQKFDDRPLELIPGKIIGYFLWQDKEGVHLRMTTDGSAHNFSGTISTDGNFEDVFGKYNKDNNDLFEINKKGKEITYKFTTSGDERAIDFHISTGKYVNFRLSMDENDVDPKYITIGKDGWHPISNEVVLRYKKYSEHDEPNVVIFERDIWWPYGYYNHRYWREPRFR</sequence>
<gene>
    <name evidence="2" type="ORF">SpAn4DRAFT_4806</name>
</gene>
<organism evidence="2 3">
    <name type="scientific">Sporomusa ovata</name>
    <dbReference type="NCBI Taxonomy" id="2378"/>
    <lineage>
        <taxon>Bacteria</taxon>
        <taxon>Bacillati</taxon>
        <taxon>Bacillota</taxon>
        <taxon>Negativicutes</taxon>
        <taxon>Selenomonadales</taxon>
        <taxon>Sporomusaceae</taxon>
        <taxon>Sporomusa</taxon>
    </lineage>
</organism>
<protein>
    <submittedName>
        <fullName evidence="2">Uncharacterized protein</fullName>
    </submittedName>
</protein>
<evidence type="ECO:0000256" key="1">
    <source>
        <dbReference type="SAM" id="SignalP"/>
    </source>
</evidence>
<evidence type="ECO:0000313" key="2">
    <source>
        <dbReference type="EMBL" id="CQR72117.1"/>
    </source>
</evidence>
<feature type="signal peptide" evidence="1">
    <location>
        <begin position="1"/>
        <end position="23"/>
    </location>
</feature>
<keyword evidence="3" id="KW-1185">Reference proteome</keyword>
<name>A0A0U1KXG2_9FIRM</name>
<keyword evidence="1" id="KW-0732">Signal</keyword>
<accession>A0A0U1KXG2</accession>
<dbReference type="EMBL" id="CTRP01000008">
    <property type="protein sequence ID" value="CQR72117.1"/>
    <property type="molecule type" value="Genomic_DNA"/>
</dbReference>
<proteinExistence type="predicted"/>
<dbReference type="Proteomes" id="UP000049855">
    <property type="component" value="Unassembled WGS sequence"/>
</dbReference>